<feature type="region of interest" description="Disordered" evidence="2">
    <location>
        <begin position="2812"/>
        <end position="2943"/>
    </location>
</feature>
<dbReference type="Proteomes" id="UP001195483">
    <property type="component" value="Unassembled WGS sequence"/>
</dbReference>
<feature type="region of interest" description="Disordered" evidence="2">
    <location>
        <begin position="1141"/>
        <end position="1160"/>
    </location>
</feature>
<feature type="compositionally biased region" description="Basic and acidic residues" evidence="2">
    <location>
        <begin position="2229"/>
        <end position="2245"/>
    </location>
</feature>
<evidence type="ECO:0000256" key="1">
    <source>
        <dbReference type="SAM" id="Coils"/>
    </source>
</evidence>
<comment type="caution">
    <text evidence="3">The sequence shown here is derived from an EMBL/GenBank/DDBJ whole genome shotgun (WGS) entry which is preliminary data.</text>
</comment>
<reference evidence="3" key="1">
    <citation type="journal article" date="2021" name="Genome Biol. Evol.">
        <title>A High-Quality Reference Genome for a Parasitic Bivalve with Doubly Uniparental Inheritance (Bivalvia: Unionida).</title>
        <authorList>
            <person name="Smith C.H."/>
        </authorList>
    </citation>
    <scope>NUCLEOTIDE SEQUENCE</scope>
    <source>
        <strain evidence="3">CHS0354</strain>
    </source>
</reference>
<dbReference type="EMBL" id="JAEAOA010000695">
    <property type="protein sequence ID" value="KAK3583295.1"/>
    <property type="molecule type" value="Genomic_DNA"/>
</dbReference>
<feature type="compositionally biased region" description="Low complexity" evidence="2">
    <location>
        <begin position="2246"/>
        <end position="2260"/>
    </location>
</feature>
<name>A0AAE0S155_9BIVA</name>
<feature type="region of interest" description="Disordered" evidence="2">
    <location>
        <begin position="2628"/>
        <end position="2656"/>
    </location>
</feature>
<evidence type="ECO:0000313" key="4">
    <source>
        <dbReference type="Proteomes" id="UP001195483"/>
    </source>
</evidence>
<sequence>MAEEIMIPPPEYCEQDFNLMLRPVSEHVLTPCASQLEIQKLEAEAILGSPLFEAEFTSARFVEALLLRLLNDLDNKRLSNDEIMKLASYSLDIIQTAESRKGKDLDVVTERDESSKENLISTSSSFIANEMVKFTLEKILEEFKSGIVEQEDVVALTISALEMRKKTGVSRECALTPLSETELKQFIEETSRSMSAVDEEDISPVCSDVVLDNFILEMLKNLIKDLEEETLTKEQMQTLAKSIKEETMDIVSDKDVQDLHSVLQTVLQRLQNGELETQILFQIVISVVYSYNILKYSTQSLHEGRVTDQSGEVISVTDQIISKEHVPAAETCAIKQVGMIVPSTNLNLDKIQKSSGTIITSDRKSTVLSAKSLTDLPRCTEKDFLLKATSDLQRKKINEGLIPHVEETAVTMVTENDIDRGALQNVLLDILKYLKMFAYKHDVTIQNDIDGEDIESIIRIIQAGELSPAQLKSFASTVANLAISPLKSDSSFVADISVKDVLCKVRDEMAVGNLQNSKLNEITDILMMTYRSLQKHEDSTTLSVLHHVSYRVQCGDFTEKDMEELGSAMADSIKDKKTQTGKGNESVLLLNYIDKIMQDLESGALSEDEAKVIGVSLFECSQKLLLQGTGLRRSTAVVSLSSDKVADGVAPDLIQTLEEEIECGKIDTPSLLQITKSVMKVRDWQSSSQADGLSSKSSDSKAASEAVAHVLRSINRDLLTGKRPESLSSNPPTLSSPSGSNISSIVRLLINDITKELDAKSLPLEMLSSVAADVMSMISESSTRPIESIFNFAGEHEFEKTIKKITKCLKRDKMQFNDAQRIFSIILQNYQYFILREYSKESLVSKPISEPDSELISDLIRATIRNIELSIKKGRFDDKDFSIPSTIVLDDKVSKSKPELIPDDTQEIHRDLELSIEKGRVEKKDFPSPSLTISKERKPEIDSKLISSLMELTLRDIEINIRETLRNVASKIERKQLESKEHSVRSKTSEATISETESEAISEFIREVLRNVVYSIENGQLDYGDVSLSSMKTLEDSSEPDSELISALIKTTLKNIESSIKKGHIVRKDFSIPSMVTTSEITETDSKLITGSMNTSLRNNELLIVETGKLDIKDMHIPPQPISDQRSQENDGEEIAIVTKASSGSTELRTEKEQTDEKDISVPKQEIADHNSEVDSERIKTLITATLKNIEASIEKGRLENNDFSIPSMRTLDEVNSDINSELISVLITSTLKNIQASIDKGMLDKKDFSIPSMTISYDERVDIDSEVITALIKSSIRHIESRIEKGQFEIKKVFISPQTTSDDSRLENDTKVITALIKQSLRDIELRTQNGQIDMDEYCVPSPKVSHAQDLETDRGLIAALIKTSLRNIESKVEKGQIDLKEFSIPSHLMSEDVNSVTNSEQILNVIKATIRNIESSEDNAQLGRQDFSLPSQATSDKRSDTDSELVTALIRATLRNIESSIQKGQVDSKDFSIPSMETSFDRMSESDSDLIAALVKASLRNIESCTEKGRSELKDFSIPHQAISLETVQDLSRELIAAIIKVSLRNIESTTQKRQMEIKDFSSSRQEAGVNLEQDPDRELIATLIKTSLRNIQSTTQKEQLEIKDFSSPREAVSFDREQDPDRELIATLIKTSLRNIESSTEKGQLEVKELHNLCEVSPDTEQQPDRELIATHAKSTLRNIESRIETGQSDITGLSIQEKLEDRRSETDSELLSALIKTTLRNIESSVEKGNLDMRDFSIPSLATSSDRRSQIDSDVIVALIKSSIKNVQSRIENRQFEIMGICSPNQVITDDKVQEADRELVTTLVKSSLKNIESRIEKGQLDFKSFSTKSQEKSEKISETDSEIIKALFKATLKNIESSHEKGRLVGKDVSISSQAISNEEKSETNVERIADTMKAILKRTQSSTEKGPFENKDASFPHVSIPGDRRQDIDSEIMAAVVKASLRNIESSVNKGMLGMEAISTPSPSKSDNLVLESDQELIATLIKASLKNIESRVEKEEITSKYCIPLQEKSDDKSSKFVSNLVKAAMNTIRNSLYDGQVLKLDFTIPTNEKPVEDLPNTSKQVVQFTTDVMREFITGVRNGKISNLSARQFLTMLGEDEFSFNDTETAAVERLEILLSDIQKNQASSVYFRTIVDTFLFLGEYSNHNFGDPFSALEEILVNVSFEILTKFVRATLQNVLTDVRQGHIYSLSREPSSYLLQSVSSIIADIVVKEVLRRVNREISPSKETSEGHMSRQEFERAASQARARSAKAMQMEETEKSEKSTAYFSLQSHSVSSFQRNQCMSPVRSKEVEDLVLETLHNIISNFRFEGSVFSRDKDGDDKSVPEISCEVQDYVLQTLQTIIEDLQDKRLMHEVGILPKPEVKGRSDTSVHDSPSVETAAYISEVLQIVIAEFHEELSKQENVSQDQSQRLETYILDSIKDALTEKPLMYSSRPSLKTHKKEIKGIVMEALKTTILLVENKSIGEEDIASLVDVLTSYQLKVPPEEMETSLDVVQNTEKVLEMLNNAISKIEENGIDEHNLEKISAQLAVLGLRRESESSDTALIPKNFTSEVSVSSSAISSLIQNVLLKLSEQLSDAETKHDVHESSLNSYMVNAKSDVVQDHDNYTAKSDVSTLVDKNTNRQMSMSTVNTGELSETSTRKDISSPDTTASYLDISSRKNKENFELLSQIKDEKNCTNDKQASKVQCPNQDQGNQKGVKSTRTRNKGSLQIKPNSPKTKSSKKDIVSNSSVHTRTRSRSKSSPPPKYRKPVGTKPNIPVNCDISTSPMRVTSFTSTGLWSASVTPSEDPRPISSTSIGFRSVSLTPLEDSRPRQTLSRGKFVKETRTHKTYNIPPSSKTSAERHSAQNKTNSKVTVFKNTNTVFKNNTRADTRMSHSPSSPTKMNGKGKLSPQRTKSTYYPKPLIEPHNRSKTASTENKDSKTKVKESNQGRVSRLRVHERNRGSTGESVYILPEPCGNKKRDDPLEVKSLCGIHKTRVSYRNRDLYCGERNNIARNIHSSEQVILKFSLLM</sequence>
<feature type="region of interest" description="Disordered" evidence="2">
    <location>
        <begin position="1906"/>
        <end position="1929"/>
    </location>
</feature>
<evidence type="ECO:0000256" key="2">
    <source>
        <dbReference type="SAM" id="MobiDB-lite"/>
    </source>
</evidence>
<evidence type="ECO:0000313" key="3">
    <source>
        <dbReference type="EMBL" id="KAK3583295.1"/>
    </source>
</evidence>
<feature type="compositionally biased region" description="Low complexity" evidence="2">
    <location>
        <begin position="2856"/>
        <end position="2875"/>
    </location>
</feature>
<accession>A0AAE0S155</accession>
<feature type="region of interest" description="Disordered" evidence="2">
    <location>
        <begin position="2683"/>
        <end position="2775"/>
    </location>
</feature>
<reference evidence="3" key="3">
    <citation type="submission" date="2023-05" db="EMBL/GenBank/DDBJ databases">
        <authorList>
            <person name="Smith C.H."/>
        </authorList>
    </citation>
    <scope>NUCLEOTIDE SEQUENCE</scope>
    <source>
        <strain evidence="3">CHS0354</strain>
        <tissue evidence="3">Mantle</tissue>
    </source>
</reference>
<reference evidence="3" key="2">
    <citation type="journal article" date="2021" name="Genome Biol. Evol.">
        <title>Developing a high-quality reference genome for a parasitic bivalve with doubly uniparental inheritance (Bivalvia: Unionida).</title>
        <authorList>
            <person name="Smith C.H."/>
        </authorList>
    </citation>
    <scope>NUCLEOTIDE SEQUENCE</scope>
    <source>
        <strain evidence="3">CHS0354</strain>
        <tissue evidence="3">Mantle</tissue>
    </source>
</reference>
<gene>
    <name evidence="3" type="ORF">CHS0354_011185</name>
</gene>
<keyword evidence="1" id="KW-0175">Coiled coil</keyword>
<protein>
    <submittedName>
        <fullName evidence="3">Uncharacterized protein</fullName>
    </submittedName>
</protein>
<feature type="region of interest" description="Disordered" evidence="2">
    <location>
        <begin position="2229"/>
        <end position="2270"/>
    </location>
</feature>
<feature type="compositionally biased region" description="Polar residues" evidence="2">
    <location>
        <begin position="2686"/>
        <end position="2706"/>
    </location>
</feature>
<feature type="coiled-coil region" evidence="1">
    <location>
        <begin position="216"/>
        <end position="246"/>
    </location>
</feature>
<keyword evidence="4" id="KW-1185">Reference proteome</keyword>
<feature type="region of interest" description="Disordered" evidence="2">
    <location>
        <begin position="1423"/>
        <end position="1442"/>
    </location>
</feature>
<proteinExistence type="predicted"/>
<feature type="compositionally biased region" description="Basic and acidic residues" evidence="2">
    <location>
        <begin position="2925"/>
        <end position="2937"/>
    </location>
</feature>
<organism evidence="3 4">
    <name type="scientific">Potamilus streckersoni</name>
    <dbReference type="NCBI Taxonomy" id="2493646"/>
    <lineage>
        <taxon>Eukaryota</taxon>
        <taxon>Metazoa</taxon>
        <taxon>Spiralia</taxon>
        <taxon>Lophotrochozoa</taxon>
        <taxon>Mollusca</taxon>
        <taxon>Bivalvia</taxon>
        <taxon>Autobranchia</taxon>
        <taxon>Heteroconchia</taxon>
        <taxon>Palaeoheterodonta</taxon>
        <taxon>Unionida</taxon>
        <taxon>Unionoidea</taxon>
        <taxon>Unionidae</taxon>
        <taxon>Ambleminae</taxon>
        <taxon>Lampsilini</taxon>
        <taxon>Potamilus</taxon>
    </lineage>
</organism>
<feature type="compositionally biased region" description="Basic and acidic residues" evidence="2">
    <location>
        <begin position="1148"/>
        <end position="1160"/>
    </location>
</feature>
<feature type="compositionally biased region" description="Polar residues" evidence="2">
    <location>
        <begin position="2628"/>
        <end position="2645"/>
    </location>
</feature>